<gene>
    <name evidence="6" type="ORF">SAMN04489713_101765</name>
</gene>
<accession>A0A1I4XAZ6</accession>
<keyword evidence="7" id="KW-1185">Reference proteome</keyword>
<dbReference type="InterPro" id="IPR000994">
    <property type="entry name" value="Pept_M24"/>
</dbReference>
<keyword evidence="2" id="KW-0378">Hydrolase</keyword>
<keyword evidence="1 3" id="KW-0479">Metal-binding</keyword>
<dbReference type="InterPro" id="IPR000587">
    <property type="entry name" value="Creatinase_N"/>
</dbReference>
<name>A0A1I4XAZ6_9ACTN</name>
<organism evidence="6 7">
    <name type="scientific">Actinomadura madurae</name>
    <dbReference type="NCBI Taxonomy" id="1993"/>
    <lineage>
        <taxon>Bacteria</taxon>
        <taxon>Bacillati</taxon>
        <taxon>Actinomycetota</taxon>
        <taxon>Actinomycetes</taxon>
        <taxon>Streptosporangiales</taxon>
        <taxon>Thermomonosporaceae</taxon>
        <taxon>Actinomadura</taxon>
    </lineage>
</organism>
<keyword evidence="6" id="KW-0645">Protease</keyword>
<dbReference type="Pfam" id="PF01321">
    <property type="entry name" value="Creatinase_N"/>
    <property type="match status" value="1"/>
</dbReference>
<feature type="domain" description="Peptidase M24" evidence="4">
    <location>
        <begin position="158"/>
        <end position="359"/>
    </location>
</feature>
<evidence type="ECO:0000256" key="2">
    <source>
        <dbReference type="ARBA" id="ARBA00022801"/>
    </source>
</evidence>
<dbReference type="PANTHER" id="PTHR46112:SF8">
    <property type="entry name" value="CYTOPLASMIC PEPTIDASE PEPQ-RELATED"/>
    <property type="match status" value="1"/>
</dbReference>
<evidence type="ECO:0000259" key="5">
    <source>
        <dbReference type="Pfam" id="PF01321"/>
    </source>
</evidence>
<keyword evidence="6" id="KW-0031">Aminopeptidase</keyword>
<dbReference type="STRING" id="1993.SAMN04489713_101765"/>
<dbReference type="GO" id="GO:0046872">
    <property type="term" value="F:metal ion binding"/>
    <property type="evidence" value="ECO:0007669"/>
    <property type="project" value="UniProtKB-KW"/>
</dbReference>
<dbReference type="InterPro" id="IPR036005">
    <property type="entry name" value="Creatinase/aminopeptidase-like"/>
</dbReference>
<dbReference type="SUPFAM" id="SSF55920">
    <property type="entry name" value="Creatinase/aminopeptidase"/>
    <property type="match status" value="1"/>
</dbReference>
<evidence type="ECO:0000313" key="6">
    <source>
        <dbReference type="EMBL" id="SFN22500.1"/>
    </source>
</evidence>
<evidence type="ECO:0000313" key="7">
    <source>
        <dbReference type="Proteomes" id="UP000183413"/>
    </source>
</evidence>
<sequence length="376" mass="39894">MFVTASRRPPRGWPRVLPMGETHLARRRRLAALVAERDAGALLVTRLVNVRYLTGLDSSRAALLVPAGGDAVLATDGRYAGMAAEVCPELPVIVDRQVAHVLLKRAAEDGHGRVGFEAHDMTVEQHAGLAADAEGELIPLGHLVEDLRRVKDEEEIALLREACAITDRAFAAVLSEIRAGVTERAVAVALERAMVDLGAERPAFESIVASGPNGAVPHHHPGGRELERGDLVTLDFGALYGGYHADMTRTVAIGEPADWQRDLYDLVHRAQRAALDAAVPGAETKAVDAAARDVIAAAGHGDAFPHGLGHGVGLEIHEAPLMGYDKTGKLVDRVPITAEPGVYLAGRGGVRIEDTLVVRAGGPELLTTTTKDLLVL</sequence>
<evidence type="ECO:0000256" key="1">
    <source>
        <dbReference type="ARBA" id="ARBA00022723"/>
    </source>
</evidence>
<dbReference type="CDD" id="cd01092">
    <property type="entry name" value="APP-like"/>
    <property type="match status" value="1"/>
</dbReference>
<dbReference type="PROSITE" id="PS00491">
    <property type="entry name" value="PROLINE_PEPTIDASE"/>
    <property type="match status" value="1"/>
</dbReference>
<dbReference type="GO" id="GO:0004177">
    <property type="term" value="F:aminopeptidase activity"/>
    <property type="evidence" value="ECO:0007669"/>
    <property type="project" value="UniProtKB-KW"/>
</dbReference>
<dbReference type="Pfam" id="PF00557">
    <property type="entry name" value="Peptidase_M24"/>
    <property type="match status" value="1"/>
</dbReference>
<dbReference type="Gene3D" id="3.40.350.10">
    <property type="entry name" value="Creatinase/prolidase N-terminal domain"/>
    <property type="match status" value="1"/>
</dbReference>
<dbReference type="InParanoid" id="A0A1I4XAZ6"/>
<dbReference type="InterPro" id="IPR001131">
    <property type="entry name" value="Peptidase_M24B_aminopep-P_CS"/>
</dbReference>
<comment type="similarity">
    <text evidence="3">Belongs to the peptidase M24B family.</text>
</comment>
<reference evidence="6 7" key="1">
    <citation type="submission" date="2016-10" db="EMBL/GenBank/DDBJ databases">
        <authorList>
            <person name="de Groot N.N."/>
        </authorList>
    </citation>
    <scope>NUCLEOTIDE SEQUENCE [LARGE SCALE GENOMIC DNA]</scope>
    <source>
        <strain evidence="6 7">DSM 43067</strain>
    </source>
</reference>
<dbReference type="SUPFAM" id="SSF53092">
    <property type="entry name" value="Creatinase/prolidase N-terminal domain"/>
    <property type="match status" value="1"/>
</dbReference>
<dbReference type="Gene3D" id="3.90.230.10">
    <property type="entry name" value="Creatinase/methionine aminopeptidase superfamily"/>
    <property type="match status" value="1"/>
</dbReference>
<dbReference type="AlphaFoldDB" id="A0A1I4XAZ6"/>
<dbReference type="InterPro" id="IPR029149">
    <property type="entry name" value="Creatin/AminoP/Spt16_N"/>
</dbReference>
<dbReference type="Proteomes" id="UP000183413">
    <property type="component" value="Unassembled WGS sequence"/>
</dbReference>
<dbReference type="FunCoup" id="A0A1I4XAZ6">
    <property type="interactions" value="304"/>
</dbReference>
<evidence type="ECO:0000259" key="4">
    <source>
        <dbReference type="Pfam" id="PF00557"/>
    </source>
</evidence>
<feature type="domain" description="Creatinase N-terminal" evidence="5">
    <location>
        <begin position="26"/>
        <end position="150"/>
    </location>
</feature>
<dbReference type="EMBL" id="FOVH01000001">
    <property type="protein sequence ID" value="SFN22500.1"/>
    <property type="molecule type" value="Genomic_DNA"/>
</dbReference>
<dbReference type="InterPro" id="IPR050659">
    <property type="entry name" value="Peptidase_M24B"/>
</dbReference>
<protein>
    <submittedName>
        <fullName evidence="6">Xaa-Pro aminopeptidase</fullName>
    </submittedName>
</protein>
<proteinExistence type="inferred from homology"/>
<evidence type="ECO:0000256" key="3">
    <source>
        <dbReference type="RuleBase" id="RU000590"/>
    </source>
</evidence>
<dbReference type="eggNOG" id="COG0006">
    <property type="taxonomic scope" value="Bacteria"/>
</dbReference>
<dbReference type="PANTHER" id="PTHR46112">
    <property type="entry name" value="AMINOPEPTIDASE"/>
    <property type="match status" value="1"/>
</dbReference>